<accession>A0ABR5DIP6</accession>
<keyword evidence="1" id="KW-0489">Methyltransferase</keyword>
<sequence length="281" mass="32463">MQNHEKKYLSVKDYLVSGESFDLVHDTDLDFLKTFPQPQVEELPKYYESQEYISHTDEKRGLISSLYQLVKKWSLQKKAKLILQQLGDVGSLLDVGAGTGDFLKVAKEKGWQVHGMEPNKNAAKLALEKGIDLKASLNDFEGKQFDVVTLWHVLEHIPDLEETILKLAALVKPQGALIIAVPNFKSFDARYYGKFWAAYDVPRHLWHFSKESMKNLFAENFHLKKIEPMIFDSFYVSLLSEKYKTGRKFSLKAFWIGLLSNIKAKRSKEYSSHIYCFKKSN</sequence>
<evidence type="ECO:0000313" key="2">
    <source>
        <dbReference type="Proteomes" id="UP000033497"/>
    </source>
</evidence>
<dbReference type="PANTHER" id="PTHR43861">
    <property type="entry name" value="TRANS-ACONITATE 2-METHYLTRANSFERASE-RELATED"/>
    <property type="match status" value="1"/>
</dbReference>
<dbReference type="Proteomes" id="UP000033497">
    <property type="component" value="Unassembled WGS sequence"/>
</dbReference>
<evidence type="ECO:0000313" key="1">
    <source>
        <dbReference type="EMBL" id="KJJ38643.1"/>
    </source>
</evidence>
<name>A0ABR5DIP6_9FLAO</name>
<dbReference type="InterPro" id="IPR029063">
    <property type="entry name" value="SAM-dependent_MTases_sf"/>
</dbReference>
<reference evidence="1 2" key="1">
    <citation type="submission" date="2014-10" db="EMBL/GenBank/DDBJ databases">
        <title>Genome sequencing of Vitellibacter vladivostokensis KMM 3516.</title>
        <authorList>
            <person name="Thevarajoo S."/>
            <person name="Selvaratnam C."/>
            <person name="Goh K.M."/>
            <person name="Chong C.S."/>
        </authorList>
    </citation>
    <scope>NUCLEOTIDE SEQUENCE [LARGE SCALE GENOMIC DNA]</scope>
    <source>
        <strain evidence="1 2">KMM 3516</strain>
    </source>
</reference>
<dbReference type="GO" id="GO:0008168">
    <property type="term" value="F:methyltransferase activity"/>
    <property type="evidence" value="ECO:0007669"/>
    <property type="project" value="UniProtKB-KW"/>
</dbReference>
<organism evidence="1 2">
    <name type="scientific">Aequorivita vladivostokensis</name>
    <dbReference type="NCBI Taxonomy" id="171194"/>
    <lineage>
        <taxon>Bacteria</taxon>
        <taxon>Pseudomonadati</taxon>
        <taxon>Bacteroidota</taxon>
        <taxon>Flavobacteriia</taxon>
        <taxon>Flavobacteriales</taxon>
        <taxon>Flavobacteriaceae</taxon>
        <taxon>Aequorivita</taxon>
    </lineage>
</organism>
<gene>
    <name evidence="1" type="ORF">MB09_08130</name>
</gene>
<dbReference type="CDD" id="cd02440">
    <property type="entry name" value="AdoMet_MTases"/>
    <property type="match status" value="1"/>
</dbReference>
<keyword evidence="2" id="KW-1185">Reference proteome</keyword>
<proteinExistence type="predicted"/>
<comment type="caution">
    <text evidence="1">The sequence shown here is derived from an EMBL/GenBank/DDBJ whole genome shotgun (WGS) entry which is preliminary data.</text>
</comment>
<dbReference type="GO" id="GO:0032259">
    <property type="term" value="P:methylation"/>
    <property type="evidence" value="ECO:0007669"/>
    <property type="project" value="UniProtKB-KW"/>
</dbReference>
<dbReference type="Pfam" id="PF13489">
    <property type="entry name" value="Methyltransf_23"/>
    <property type="match status" value="1"/>
</dbReference>
<dbReference type="RefSeq" id="WP_045080393.1">
    <property type="nucleotide sequence ID" value="NZ_JSVU01000004.1"/>
</dbReference>
<protein>
    <submittedName>
        <fullName evidence="1">Methyltransferase</fullName>
    </submittedName>
</protein>
<dbReference type="Gene3D" id="3.40.50.150">
    <property type="entry name" value="Vaccinia Virus protein VP39"/>
    <property type="match status" value="1"/>
</dbReference>
<dbReference type="EMBL" id="JSVU01000004">
    <property type="protein sequence ID" value="KJJ38643.1"/>
    <property type="molecule type" value="Genomic_DNA"/>
</dbReference>
<keyword evidence="1" id="KW-0808">Transferase</keyword>
<dbReference type="SUPFAM" id="SSF53335">
    <property type="entry name" value="S-adenosyl-L-methionine-dependent methyltransferases"/>
    <property type="match status" value="1"/>
</dbReference>